<accession>A0A2V2L8A7</accession>
<dbReference type="GO" id="GO:0000160">
    <property type="term" value="P:phosphorelay signal transduction system"/>
    <property type="evidence" value="ECO:0007669"/>
    <property type="project" value="InterPro"/>
</dbReference>
<dbReference type="EMBL" id="QGKU01000048">
    <property type="protein sequence ID" value="PWR01658.1"/>
    <property type="molecule type" value="Genomic_DNA"/>
</dbReference>
<dbReference type="InterPro" id="IPR050595">
    <property type="entry name" value="Bact_response_regulator"/>
</dbReference>
<gene>
    <name evidence="4" type="ORF">DKT77_16165</name>
</gene>
<feature type="modified residue" description="4-aspartylphosphate" evidence="2">
    <location>
        <position position="88"/>
    </location>
</feature>
<evidence type="ECO:0000256" key="1">
    <source>
        <dbReference type="ARBA" id="ARBA00022553"/>
    </source>
</evidence>
<sequence length="163" mass="17551">MCRKDIRFYARGRAGNPWCLSICVLSARNLLPHRSPTLKYLIVEDDPNLRLLWRSVLGDLGYSVSEAATLEDAEAALRETAFDAMVLDLYLGRENGLSLAMTVEKVSPGCKVIVVTGAADVREDELRAKVGSIVSVHHKPVDIEDLIGVCAQLGKASGAAASG</sequence>
<evidence type="ECO:0000259" key="3">
    <source>
        <dbReference type="PROSITE" id="PS50110"/>
    </source>
</evidence>
<dbReference type="AlphaFoldDB" id="A0A2V2L8A7"/>
<organism evidence="4 5">
    <name type="scientific">Meridianimarinicoccus roseus</name>
    <dbReference type="NCBI Taxonomy" id="2072018"/>
    <lineage>
        <taxon>Bacteria</taxon>
        <taxon>Pseudomonadati</taxon>
        <taxon>Pseudomonadota</taxon>
        <taxon>Alphaproteobacteria</taxon>
        <taxon>Rhodobacterales</taxon>
        <taxon>Paracoccaceae</taxon>
        <taxon>Meridianimarinicoccus</taxon>
    </lineage>
</organism>
<dbReference type="OrthoDB" id="7874292at2"/>
<name>A0A2V2L8A7_9RHOB</name>
<evidence type="ECO:0000313" key="4">
    <source>
        <dbReference type="EMBL" id="PWR01658.1"/>
    </source>
</evidence>
<dbReference type="PANTHER" id="PTHR44591:SF3">
    <property type="entry name" value="RESPONSE REGULATORY DOMAIN-CONTAINING PROTEIN"/>
    <property type="match status" value="1"/>
</dbReference>
<dbReference type="Pfam" id="PF00072">
    <property type="entry name" value="Response_reg"/>
    <property type="match status" value="1"/>
</dbReference>
<keyword evidence="5" id="KW-1185">Reference proteome</keyword>
<dbReference type="InterPro" id="IPR001789">
    <property type="entry name" value="Sig_transdc_resp-reg_receiver"/>
</dbReference>
<dbReference type="PANTHER" id="PTHR44591">
    <property type="entry name" value="STRESS RESPONSE REGULATOR PROTEIN 1"/>
    <property type="match status" value="1"/>
</dbReference>
<evidence type="ECO:0000313" key="5">
    <source>
        <dbReference type="Proteomes" id="UP000245680"/>
    </source>
</evidence>
<evidence type="ECO:0000256" key="2">
    <source>
        <dbReference type="PROSITE-ProRule" id="PRU00169"/>
    </source>
</evidence>
<comment type="caution">
    <text evidence="4">The sequence shown here is derived from an EMBL/GenBank/DDBJ whole genome shotgun (WGS) entry which is preliminary data.</text>
</comment>
<reference evidence="4 5" key="1">
    <citation type="submission" date="2018-05" db="EMBL/GenBank/DDBJ databases">
        <title>Rhodobacteraceae gen. nov., sp. nov. isolated from sea water.</title>
        <authorList>
            <person name="Ren Y."/>
        </authorList>
    </citation>
    <scope>NUCLEOTIDE SEQUENCE [LARGE SCALE GENOMIC DNA]</scope>
    <source>
        <strain evidence="4 5">TG-679</strain>
    </source>
</reference>
<dbReference type="Proteomes" id="UP000245680">
    <property type="component" value="Unassembled WGS sequence"/>
</dbReference>
<dbReference type="SMART" id="SM00448">
    <property type="entry name" value="REC"/>
    <property type="match status" value="1"/>
</dbReference>
<dbReference type="PROSITE" id="PS50110">
    <property type="entry name" value="RESPONSE_REGULATORY"/>
    <property type="match status" value="1"/>
</dbReference>
<dbReference type="InterPro" id="IPR011006">
    <property type="entry name" value="CheY-like_superfamily"/>
</dbReference>
<dbReference type="SUPFAM" id="SSF52172">
    <property type="entry name" value="CheY-like"/>
    <property type="match status" value="1"/>
</dbReference>
<keyword evidence="1 2" id="KW-0597">Phosphoprotein</keyword>
<feature type="domain" description="Response regulatory" evidence="3">
    <location>
        <begin position="39"/>
        <end position="154"/>
    </location>
</feature>
<proteinExistence type="predicted"/>
<dbReference type="CDD" id="cd00156">
    <property type="entry name" value="REC"/>
    <property type="match status" value="1"/>
</dbReference>
<dbReference type="Gene3D" id="3.40.50.2300">
    <property type="match status" value="1"/>
</dbReference>
<protein>
    <recommendedName>
        <fullName evidence="3">Response regulatory domain-containing protein</fullName>
    </recommendedName>
</protein>